<accession>A0ABY9TIP2</accession>
<feature type="transmembrane region" description="Helical" evidence="6">
    <location>
        <begin position="83"/>
        <end position="102"/>
    </location>
</feature>
<comment type="subcellular location">
    <subcellularLocation>
        <location evidence="1">Membrane</location>
        <topology evidence="1">Multi-pass membrane protein</topology>
    </subcellularLocation>
</comment>
<feature type="transmembrane region" description="Helical" evidence="6">
    <location>
        <begin position="252"/>
        <end position="270"/>
    </location>
</feature>
<reference evidence="8" key="1">
    <citation type="submission" date="2023-09" db="EMBL/GenBank/DDBJ databases">
        <authorList>
            <person name="Li S."/>
            <person name="Li X."/>
            <person name="Zhang C."/>
            <person name="Zhao Z."/>
        </authorList>
    </citation>
    <scope>NUCLEOTIDE SEQUENCE [LARGE SCALE GENOMIC DNA]</scope>
    <source>
        <strain evidence="8">SQ345</strain>
    </source>
</reference>
<feature type="transmembrane region" description="Helical" evidence="6">
    <location>
        <begin position="324"/>
        <end position="347"/>
    </location>
</feature>
<dbReference type="PANTHER" id="PTHR19432">
    <property type="entry name" value="SUGAR TRANSPORTER"/>
    <property type="match status" value="1"/>
</dbReference>
<dbReference type="InterPro" id="IPR011701">
    <property type="entry name" value="MFS"/>
</dbReference>
<dbReference type="Gene3D" id="1.20.1250.20">
    <property type="entry name" value="MFS general substrate transporter like domains"/>
    <property type="match status" value="2"/>
</dbReference>
<feature type="transmembrane region" description="Helical" evidence="6">
    <location>
        <begin position="359"/>
        <end position="378"/>
    </location>
</feature>
<feature type="transmembrane region" description="Helical" evidence="6">
    <location>
        <begin position="181"/>
        <end position="201"/>
    </location>
</feature>
<sequence length="473" mass="51758">MLAIQQNLSKRFYALLSLPSTAMGFALSVQISALSWILTTQYGLDIHEVGLVWAAGPIAGILGQVIIGIISDNVWFWNGRRRPFILIGGVLAGLMLLALPNIDIVSKSLGIEAILAVAIAIALTLDLSINIGFNPTRSIIADVTPEGEKRTLGYTWMQTISGTFGVLAYAIGAIWGNFVLIYFGAALVLVLSIFPPFFITEPKELAVSERTVASESLSFKDIMINIKPLWGFIIYDIYAMGRQLSGITVENYYAEFICVLLTLVWVIQTIKAKEDDKSEQEAGLVGFRKILAAHSFSWIGIQTMFVFIFAFLQDKMGGIADDELGKIISISFLVLSAVSALLPTLLLEPLATKFGRVKVHTYCIASMAIGYFLVAFLGHSEYTLYFLMAILGIGWSAVISLVFAIMSEKIDQNKMGMYMGLFNLSVVIPQLLVSLGVGLFISQTNDKSAIFILCGIALTVSALCWSQVKEHKK</sequence>
<keyword evidence="3 6" id="KW-0812">Transmembrane</keyword>
<dbReference type="RefSeq" id="WP_348387848.1">
    <property type="nucleotide sequence ID" value="NZ_CP134146.1"/>
</dbReference>
<dbReference type="Proteomes" id="UP001248581">
    <property type="component" value="Chromosome"/>
</dbReference>
<dbReference type="PANTHER" id="PTHR19432:SF35">
    <property type="entry name" value="SOLUTE CARRIER FAMILY 45 MEMBER 3 ISOFORM X1"/>
    <property type="match status" value="1"/>
</dbReference>
<dbReference type="EMBL" id="CP134146">
    <property type="protein sequence ID" value="WNC68693.1"/>
    <property type="molecule type" value="Genomic_DNA"/>
</dbReference>
<evidence type="ECO:0000256" key="6">
    <source>
        <dbReference type="SAM" id="Phobius"/>
    </source>
</evidence>
<protein>
    <submittedName>
        <fullName evidence="7">MFS transporter</fullName>
    </submittedName>
</protein>
<evidence type="ECO:0000256" key="2">
    <source>
        <dbReference type="ARBA" id="ARBA00022448"/>
    </source>
</evidence>
<evidence type="ECO:0000313" key="8">
    <source>
        <dbReference type="Proteomes" id="UP001248581"/>
    </source>
</evidence>
<evidence type="ECO:0000256" key="4">
    <source>
        <dbReference type="ARBA" id="ARBA00022989"/>
    </source>
</evidence>
<feature type="transmembrane region" description="Helical" evidence="6">
    <location>
        <begin position="114"/>
        <end position="133"/>
    </location>
</feature>
<gene>
    <name evidence="7" type="ORF">RI845_00760</name>
</gene>
<feature type="transmembrane region" description="Helical" evidence="6">
    <location>
        <begin position="50"/>
        <end position="71"/>
    </location>
</feature>
<dbReference type="Pfam" id="PF07690">
    <property type="entry name" value="MFS_1"/>
    <property type="match status" value="1"/>
</dbReference>
<dbReference type="InterPro" id="IPR036259">
    <property type="entry name" value="MFS_trans_sf"/>
</dbReference>
<evidence type="ECO:0000256" key="5">
    <source>
        <dbReference type="ARBA" id="ARBA00023136"/>
    </source>
</evidence>
<feature type="transmembrane region" description="Helical" evidence="6">
    <location>
        <begin position="418"/>
        <end position="442"/>
    </location>
</feature>
<feature type="transmembrane region" description="Helical" evidence="6">
    <location>
        <begin position="12"/>
        <end position="38"/>
    </location>
</feature>
<keyword evidence="5 6" id="KW-0472">Membrane</keyword>
<dbReference type="SUPFAM" id="SSF103473">
    <property type="entry name" value="MFS general substrate transporter"/>
    <property type="match status" value="1"/>
</dbReference>
<feature type="transmembrane region" description="Helical" evidence="6">
    <location>
        <begin position="154"/>
        <end position="175"/>
    </location>
</feature>
<evidence type="ECO:0000313" key="7">
    <source>
        <dbReference type="EMBL" id="WNC68693.1"/>
    </source>
</evidence>
<keyword evidence="2" id="KW-0813">Transport</keyword>
<feature type="transmembrane region" description="Helical" evidence="6">
    <location>
        <begin position="384"/>
        <end position="406"/>
    </location>
</feature>
<keyword evidence="8" id="KW-1185">Reference proteome</keyword>
<feature type="transmembrane region" description="Helical" evidence="6">
    <location>
        <begin position="291"/>
        <end position="312"/>
    </location>
</feature>
<organism evidence="7 8">
    <name type="scientific">Thalassotalea nanhaiensis</name>
    <dbReference type="NCBI Taxonomy" id="3065648"/>
    <lineage>
        <taxon>Bacteria</taxon>
        <taxon>Pseudomonadati</taxon>
        <taxon>Pseudomonadota</taxon>
        <taxon>Gammaproteobacteria</taxon>
        <taxon>Alteromonadales</taxon>
        <taxon>Colwelliaceae</taxon>
        <taxon>Thalassotalea</taxon>
    </lineage>
</organism>
<proteinExistence type="predicted"/>
<keyword evidence="4 6" id="KW-1133">Transmembrane helix</keyword>
<feature type="transmembrane region" description="Helical" evidence="6">
    <location>
        <begin position="448"/>
        <end position="468"/>
    </location>
</feature>
<name>A0ABY9TIP2_9GAMM</name>
<evidence type="ECO:0000256" key="3">
    <source>
        <dbReference type="ARBA" id="ARBA00022692"/>
    </source>
</evidence>
<evidence type="ECO:0000256" key="1">
    <source>
        <dbReference type="ARBA" id="ARBA00004141"/>
    </source>
</evidence>